<accession>A0AAE0GZM4</accession>
<reference evidence="13 14" key="1">
    <citation type="journal article" date="2015" name="Genome Biol. Evol.">
        <title>Comparative Genomics of a Bacterivorous Green Alga Reveals Evolutionary Causalities and Consequences of Phago-Mixotrophic Mode of Nutrition.</title>
        <authorList>
            <person name="Burns J.A."/>
            <person name="Paasch A."/>
            <person name="Narechania A."/>
            <person name="Kim E."/>
        </authorList>
    </citation>
    <scope>NUCLEOTIDE SEQUENCE [LARGE SCALE GENOMIC DNA]</scope>
    <source>
        <strain evidence="13 14">PLY_AMNH</strain>
    </source>
</reference>
<dbReference type="Proteomes" id="UP001190700">
    <property type="component" value="Unassembled WGS sequence"/>
</dbReference>
<dbReference type="PROSITE" id="PS50042">
    <property type="entry name" value="CNMP_BINDING_3"/>
    <property type="match status" value="1"/>
</dbReference>
<evidence type="ECO:0000256" key="8">
    <source>
        <dbReference type="SAM" id="MobiDB-lite"/>
    </source>
</evidence>
<dbReference type="InterPro" id="IPR011527">
    <property type="entry name" value="ABC1_TM_dom"/>
</dbReference>
<dbReference type="InterPro" id="IPR018490">
    <property type="entry name" value="cNMP-bd_dom_sf"/>
</dbReference>
<dbReference type="SMART" id="SM00382">
    <property type="entry name" value="AAA"/>
    <property type="match status" value="1"/>
</dbReference>
<feature type="compositionally biased region" description="Low complexity" evidence="8">
    <location>
        <begin position="82"/>
        <end position="95"/>
    </location>
</feature>
<name>A0AAE0GZM4_9CHLO</name>
<dbReference type="InterPro" id="IPR000595">
    <property type="entry name" value="cNMP-bd_dom"/>
</dbReference>
<evidence type="ECO:0000256" key="3">
    <source>
        <dbReference type="ARBA" id="ARBA00022741"/>
    </source>
</evidence>
<evidence type="ECO:0000259" key="10">
    <source>
        <dbReference type="PROSITE" id="PS50042"/>
    </source>
</evidence>
<dbReference type="Gene3D" id="2.60.120.10">
    <property type="entry name" value="Jelly Rolls"/>
    <property type="match status" value="1"/>
</dbReference>
<feature type="transmembrane region" description="Helical" evidence="9">
    <location>
        <begin position="174"/>
        <end position="195"/>
    </location>
</feature>
<dbReference type="InterPro" id="IPR036640">
    <property type="entry name" value="ABC1_TM_sf"/>
</dbReference>
<dbReference type="PANTHER" id="PTHR24221:SF654">
    <property type="entry name" value="ATP-BINDING CASSETTE SUB-FAMILY B MEMBER 6"/>
    <property type="match status" value="1"/>
</dbReference>
<evidence type="ECO:0000256" key="7">
    <source>
        <dbReference type="ARBA" id="ARBA00024363"/>
    </source>
</evidence>
<keyword evidence="4" id="KW-0067">ATP-binding</keyword>
<dbReference type="GO" id="GO:0034040">
    <property type="term" value="F:ATPase-coupled lipid transmembrane transporter activity"/>
    <property type="evidence" value="ECO:0007669"/>
    <property type="project" value="TreeGrafter"/>
</dbReference>
<proteinExistence type="inferred from homology"/>
<keyword evidence="2 9" id="KW-0812">Transmembrane</keyword>
<keyword evidence="5 9" id="KW-1133">Transmembrane helix</keyword>
<dbReference type="CDD" id="cd00038">
    <property type="entry name" value="CAP_ED"/>
    <property type="match status" value="1"/>
</dbReference>
<dbReference type="EMBL" id="LGRX02000978">
    <property type="protein sequence ID" value="KAK3287174.1"/>
    <property type="molecule type" value="Genomic_DNA"/>
</dbReference>
<dbReference type="GO" id="GO:0016887">
    <property type="term" value="F:ATP hydrolysis activity"/>
    <property type="evidence" value="ECO:0007669"/>
    <property type="project" value="InterPro"/>
</dbReference>
<dbReference type="SUPFAM" id="SSF90123">
    <property type="entry name" value="ABC transporter transmembrane region"/>
    <property type="match status" value="1"/>
</dbReference>
<evidence type="ECO:0000256" key="4">
    <source>
        <dbReference type="ARBA" id="ARBA00022840"/>
    </source>
</evidence>
<keyword evidence="6 9" id="KW-0472">Membrane</keyword>
<sequence>MGFHVQGGNLPPVWASSRLKSPPHWSEDWVQASFGEKRGGMKPASSETDKELVVEIDPITRAVSAKTAEKHSSPVPDDSDCSRASRLTSTSSTETDALSDEKDVSASYVIFWSLKWLYEYEFPATCRAVTEIVIQAAWAALQPFVVVKLFETTEEDDSEEPENLFFERPSFITLLWSSAILMAGEMLMAQVIYLYNNDSANGAAFICSTTLRLVRHLLNTSFEELEKFNIPHFMTMLESDVIVLNENVNAVLCMGNTSLQLFVLCLILINLSSTLSVVLMALSPLYIIYNQKLGKKITLAANDQRQAEKAFAASTEHVLSRVLVTRHCGLKQTMDDMLVAANSRQSDCFVQFDEETALNVRGQTLLSILLSVSVLVGGAYLVSSEGFFGDRLTYGEFIAFYLASTSLHSLMTDLTASLNQINKSKVSLQTVMFYLSQPELYVIGNTEMTLSEERGPALKLTRVVMSRCSLVTQDLRPILHDVSFEVPVGSKCGMVGASGAGKSTILKLIGGLYQMQGGSIQINRVDLADVNTVKLMAMLEAEVLLFEGKSIEYNCCVGEVVDLGKLDACLHMAYLKADVNMMELSAQTLVERNGLSSGLKQRLGLARALYRVAMGRRILLLDEPTSNQDPKAMVAIRDWLCALTEVTVLAATHGLTLLKEFDQILVIEHGMCVEYGAKKDLMKARGYWYKLYYDSMGLDVDETGTVSIEPRRLLKMWLFAAPAIKPEMLKPFTNYFITRSCEAGEVFFTEGDAADAMYVVVGGRLEEKSSKGGRSAVAKWKSGDVMGLDNLAAEDKRHTTTCTVTASATLLMLPRMLFRFALKNSPELEHHIDSTVHTVMALRSVAFLRAIWLFAGLTAEQLSTIQEHLVIRVFQVNAHPLIPKGSDFFFSFSFIPPMMWTRVRV</sequence>
<comment type="caution">
    <text evidence="13">The sequence shown here is derived from an EMBL/GenBank/DDBJ whole genome shotgun (WGS) entry which is preliminary data.</text>
</comment>
<comment type="similarity">
    <text evidence="7">Belongs to the ABC transporter superfamily. ABCB family. Heavy Metal importer (TC 3.A.1.210) subfamily.</text>
</comment>
<feature type="transmembrane region" description="Helical" evidence="9">
    <location>
        <begin position="261"/>
        <end position="289"/>
    </location>
</feature>
<dbReference type="GO" id="GO:0140359">
    <property type="term" value="F:ABC-type transporter activity"/>
    <property type="evidence" value="ECO:0007669"/>
    <property type="project" value="InterPro"/>
</dbReference>
<dbReference type="GO" id="GO:0016020">
    <property type="term" value="C:membrane"/>
    <property type="evidence" value="ECO:0007669"/>
    <property type="project" value="UniProtKB-SubCell"/>
</dbReference>
<dbReference type="Pfam" id="PF00027">
    <property type="entry name" value="cNMP_binding"/>
    <property type="match status" value="1"/>
</dbReference>
<evidence type="ECO:0000313" key="13">
    <source>
        <dbReference type="EMBL" id="KAK3287174.1"/>
    </source>
</evidence>
<feature type="domain" description="ABC transporter" evidence="11">
    <location>
        <begin position="458"/>
        <end position="694"/>
    </location>
</feature>
<dbReference type="PROSITE" id="PS50893">
    <property type="entry name" value="ABC_TRANSPORTER_2"/>
    <property type="match status" value="1"/>
</dbReference>
<evidence type="ECO:0000256" key="1">
    <source>
        <dbReference type="ARBA" id="ARBA00004141"/>
    </source>
</evidence>
<evidence type="ECO:0000256" key="9">
    <source>
        <dbReference type="SAM" id="Phobius"/>
    </source>
</evidence>
<feature type="region of interest" description="Disordered" evidence="8">
    <location>
        <begin position="1"/>
        <end position="50"/>
    </location>
</feature>
<dbReference type="InterPro" id="IPR003439">
    <property type="entry name" value="ABC_transporter-like_ATP-bd"/>
</dbReference>
<evidence type="ECO:0000313" key="14">
    <source>
        <dbReference type="Proteomes" id="UP001190700"/>
    </source>
</evidence>
<dbReference type="AlphaFoldDB" id="A0AAE0GZM4"/>
<dbReference type="InterPro" id="IPR027417">
    <property type="entry name" value="P-loop_NTPase"/>
</dbReference>
<evidence type="ECO:0000256" key="5">
    <source>
        <dbReference type="ARBA" id="ARBA00022989"/>
    </source>
</evidence>
<evidence type="ECO:0000256" key="2">
    <source>
        <dbReference type="ARBA" id="ARBA00022692"/>
    </source>
</evidence>
<dbReference type="InterPro" id="IPR003593">
    <property type="entry name" value="AAA+_ATPase"/>
</dbReference>
<dbReference type="GO" id="GO:0005524">
    <property type="term" value="F:ATP binding"/>
    <property type="evidence" value="ECO:0007669"/>
    <property type="project" value="UniProtKB-KW"/>
</dbReference>
<comment type="subcellular location">
    <subcellularLocation>
        <location evidence="1">Membrane</location>
        <topology evidence="1">Multi-pass membrane protein</topology>
    </subcellularLocation>
</comment>
<dbReference type="SUPFAM" id="SSF51206">
    <property type="entry name" value="cAMP-binding domain-like"/>
    <property type="match status" value="1"/>
</dbReference>
<dbReference type="Pfam" id="PF00005">
    <property type="entry name" value="ABC_tran"/>
    <property type="match status" value="1"/>
</dbReference>
<protein>
    <submittedName>
        <fullName evidence="13">Uncharacterized protein</fullName>
    </submittedName>
</protein>
<evidence type="ECO:0000256" key="6">
    <source>
        <dbReference type="ARBA" id="ARBA00023136"/>
    </source>
</evidence>
<keyword evidence="3" id="KW-0547">Nucleotide-binding</keyword>
<feature type="domain" description="ABC transmembrane type-1" evidence="12">
    <location>
        <begin position="212"/>
        <end position="423"/>
    </location>
</feature>
<dbReference type="Gene3D" id="3.40.50.300">
    <property type="entry name" value="P-loop containing nucleotide triphosphate hydrolases"/>
    <property type="match status" value="1"/>
</dbReference>
<dbReference type="CDD" id="cd03228">
    <property type="entry name" value="ABCC_MRP_Like"/>
    <property type="match status" value="1"/>
</dbReference>
<dbReference type="Pfam" id="PF00664">
    <property type="entry name" value="ABC_membrane"/>
    <property type="match status" value="1"/>
</dbReference>
<feature type="region of interest" description="Disordered" evidence="8">
    <location>
        <begin position="65"/>
        <end position="96"/>
    </location>
</feature>
<dbReference type="InterPro" id="IPR039421">
    <property type="entry name" value="Type_1_exporter"/>
</dbReference>
<organism evidence="13 14">
    <name type="scientific">Cymbomonas tetramitiformis</name>
    <dbReference type="NCBI Taxonomy" id="36881"/>
    <lineage>
        <taxon>Eukaryota</taxon>
        <taxon>Viridiplantae</taxon>
        <taxon>Chlorophyta</taxon>
        <taxon>Pyramimonadophyceae</taxon>
        <taxon>Pyramimonadales</taxon>
        <taxon>Pyramimonadaceae</taxon>
        <taxon>Cymbomonas</taxon>
    </lineage>
</organism>
<gene>
    <name evidence="13" type="ORF">CYMTET_5304</name>
</gene>
<feature type="domain" description="Cyclic nucleotide-binding" evidence="10">
    <location>
        <begin position="735"/>
        <end position="830"/>
    </location>
</feature>
<dbReference type="InterPro" id="IPR014710">
    <property type="entry name" value="RmlC-like_jellyroll"/>
</dbReference>
<dbReference type="PROSITE" id="PS50929">
    <property type="entry name" value="ABC_TM1F"/>
    <property type="match status" value="1"/>
</dbReference>
<dbReference type="SUPFAM" id="SSF52540">
    <property type="entry name" value="P-loop containing nucleoside triphosphate hydrolases"/>
    <property type="match status" value="1"/>
</dbReference>
<dbReference type="PANTHER" id="PTHR24221">
    <property type="entry name" value="ATP-BINDING CASSETTE SUB-FAMILY B"/>
    <property type="match status" value="1"/>
</dbReference>
<dbReference type="Gene3D" id="1.20.1560.10">
    <property type="entry name" value="ABC transporter type 1, transmembrane domain"/>
    <property type="match status" value="1"/>
</dbReference>
<evidence type="ECO:0000259" key="11">
    <source>
        <dbReference type="PROSITE" id="PS50893"/>
    </source>
</evidence>
<evidence type="ECO:0000259" key="12">
    <source>
        <dbReference type="PROSITE" id="PS50929"/>
    </source>
</evidence>
<keyword evidence="14" id="KW-1185">Reference proteome</keyword>